<dbReference type="PANTHER" id="PTHR48073">
    <property type="entry name" value="O-SUCCINYLBENZOATE SYNTHASE-RELATED"/>
    <property type="match status" value="1"/>
</dbReference>
<keyword evidence="2" id="KW-0479">Metal-binding</keyword>
<evidence type="ECO:0000256" key="3">
    <source>
        <dbReference type="ARBA" id="ARBA00023235"/>
    </source>
</evidence>
<dbReference type="SUPFAM" id="SSF51604">
    <property type="entry name" value="Enolase C-terminal domain-like"/>
    <property type="match status" value="1"/>
</dbReference>
<reference evidence="6" key="1">
    <citation type="submission" date="2023-07" db="EMBL/GenBank/DDBJ databases">
        <title>Conexibacter stalactiti sp. nov., isolated from stalactites in a lava cave and emended description of the genus Conexibacter.</title>
        <authorList>
            <person name="Lee S.D."/>
        </authorList>
    </citation>
    <scope>NUCLEOTIDE SEQUENCE [LARGE SCALE GENOMIC DNA]</scope>
    <source>
        <strain evidence="6">KCTC 39840</strain>
    </source>
</reference>
<dbReference type="PANTHER" id="PTHR48073:SF2">
    <property type="entry name" value="O-SUCCINYLBENZOATE SYNTHASE"/>
    <property type="match status" value="1"/>
</dbReference>
<dbReference type="SFLD" id="SFLDF00009">
    <property type="entry name" value="o-succinylbenzoate_synthase"/>
    <property type="match status" value="1"/>
</dbReference>
<protein>
    <submittedName>
        <fullName evidence="5">Mandelate racemase/muconate lactonizing enzyme family protein</fullName>
    </submittedName>
</protein>
<evidence type="ECO:0000313" key="6">
    <source>
        <dbReference type="Proteomes" id="UP001284601"/>
    </source>
</evidence>
<dbReference type="InterPro" id="IPR013342">
    <property type="entry name" value="Mandelate_racemase_C"/>
</dbReference>
<dbReference type="SUPFAM" id="SSF54826">
    <property type="entry name" value="Enolase N-terminal domain-like"/>
    <property type="match status" value="1"/>
</dbReference>
<comment type="caution">
    <text evidence="5">The sequence shown here is derived from an EMBL/GenBank/DDBJ whole genome shotgun (WGS) entry which is preliminary data.</text>
</comment>
<dbReference type="EMBL" id="JAWSTH010000064">
    <property type="protein sequence ID" value="MDW5596756.1"/>
    <property type="molecule type" value="Genomic_DNA"/>
</dbReference>
<sequence length="343" mass="34730">MRLAIAPRRLRLRTPLPTAHGTITERELLDVIVMGADGVAGAGEAAPLPAYDGVALDDVHAALEDCRPILREAEGLPRAQILAECRQVAVLPQAIAAIDLALWDREGRRVRAPVASLLGAEAGMAIAVNALVGAADRAGAAAEATALVAAGHRVLKLKAGVGDDAGRLAAVRAAVGPDVALRLDANGAWETPREAVAQLRALSASGIELIEEPVHGVEALRDVQETLPGLPVAMDESGVGPGAIDAGATRLVCLKLSRCGGITGLIEAADRARAAGSEVYLASTFDGPLGIAGALHAAAAIAPAVACGLATLDAFDGLDVDPALAVRDGFMRVPTGPGLGIRA</sequence>
<dbReference type="InterPro" id="IPR013341">
    <property type="entry name" value="Mandelate_racemase_N_dom"/>
</dbReference>
<dbReference type="Pfam" id="PF02746">
    <property type="entry name" value="MR_MLE_N"/>
    <property type="match status" value="1"/>
</dbReference>
<keyword evidence="6" id="KW-1185">Reference proteome</keyword>
<dbReference type="SFLD" id="SFLDG00180">
    <property type="entry name" value="muconate_cycloisomerase"/>
    <property type="match status" value="1"/>
</dbReference>
<name>A0ABU4HU09_9ACTN</name>
<dbReference type="Gene3D" id="3.20.20.120">
    <property type="entry name" value="Enolase-like C-terminal domain"/>
    <property type="match status" value="1"/>
</dbReference>
<dbReference type="InterPro" id="IPR029017">
    <property type="entry name" value="Enolase-like_N"/>
</dbReference>
<proteinExistence type="inferred from homology"/>
<evidence type="ECO:0000313" key="5">
    <source>
        <dbReference type="EMBL" id="MDW5596756.1"/>
    </source>
</evidence>
<dbReference type="SFLD" id="SFLDS00001">
    <property type="entry name" value="Enolase"/>
    <property type="match status" value="1"/>
</dbReference>
<dbReference type="InterPro" id="IPR036849">
    <property type="entry name" value="Enolase-like_C_sf"/>
</dbReference>
<organism evidence="5 6">
    <name type="scientific">Conexibacter stalactiti</name>
    <dbReference type="NCBI Taxonomy" id="1940611"/>
    <lineage>
        <taxon>Bacteria</taxon>
        <taxon>Bacillati</taxon>
        <taxon>Actinomycetota</taxon>
        <taxon>Thermoleophilia</taxon>
        <taxon>Solirubrobacterales</taxon>
        <taxon>Conexibacteraceae</taxon>
        <taxon>Conexibacter</taxon>
    </lineage>
</organism>
<evidence type="ECO:0000256" key="1">
    <source>
        <dbReference type="ARBA" id="ARBA00008031"/>
    </source>
</evidence>
<feature type="domain" description="Mandelate racemase/muconate lactonizing enzyme C-terminal" evidence="4">
    <location>
        <begin position="138"/>
        <end position="230"/>
    </location>
</feature>
<evidence type="ECO:0000259" key="4">
    <source>
        <dbReference type="SMART" id="SM00922"/>
    </source>
</evidence>
<dbReference type="Gene3D" id="3.30.390.10">
    <property type="entry name" value="Enolase-like, N-terminal domain"/>
    <property type="match status" value="1"/>
</dbReference>
<dbReference type="SMART" id="SM00922">
    <property type="entry name" value="MR_MLE"/>
    <property type="match status" value="1"/>
</dbReference>
<dbReference type="Proteomes" id="UP001284601">
    <property type="component" value="Unassembled WGS sequence"/>
</dbReference>
<dbReference type="RefSeq" id="WP_318599192.1">
    <property type="nucleotide sequence ID" value="NZ_JAWSTH010000064.1"/>
</dbReference>
<accession>A0ABU4HU09</accession>
<keyword evidence="3" id="KW-0413">Isomerase</keyword>
<reference evidence="5 6" key="2">
    <citation type="submission" date="2023-10" db="EMBL/GenBank/DDBJ databases">
        <authorList>
            <person name="Han X.F."/>
        </authorList>
    </citation>
    <scope>NUCLEOTIDE SEQUENCE [LARGE SCALE GENOMIC DNA]</scope>
    <source>
        <strain evidence="5 6">KCTC 39840</strain>
    </source>
</reference>
<dbReference type="Pfam" id="PF13378">
    <property type="entry name" value="MR_MLE_C"/>
    <property type="match status" value="1"/>
</dbReference>
<comment type="similarity">
    <text evidence="1">Belongs to the mandelate racemase/muconate lactonizing enzyme family.</text>
</comment>
<gene>
    <name evidence="5" type="ORF">R7226_20590</name>
</gene>
<evidence type="ECO:0000256" key="2">
    <source>
        <dbReference type="ARBA" id="ARBA00022723"/>
    </source>
</evidence>
<dbReference type="InterPro" id="IPR029065">
    <property type="entry name" value="Enolase_C-like"/>
</dbReference>